<evidence type="ECO:0000256" key="1">
    <source>
        <dbReference type="SAM" id="Phobius"/>
    </source>
</evidence>
<keyword evidence="1" id="KW-0472">Membrane</keyword>
<name>A0A1F7Y1G4_9BACT</name>
<gene>
    <name evidence="2" type="ORF">A2714_03075</name>
</gene>
<comment type="caution">
    <text evidence="2">The sequence shown here is derived from an EMBL/GenBank/DDBJ whole genome shotgun (WGS) entry which is preliminary data.</text>
</comment>
<feature type="transmembrane region" description="Helical" evidence="1">
    <location>
        <begin position="86"/>
        <end position="108"/>
    </location>
</feature>
<protein>
    <submittedName>
        <fullName evidence="2">Uncharacterized protein</fullName>
    </submittedName>
</protein>
<reference evidence="2 3" key="1">
    <citation type="journal article" date="2016" name="Nat. Commun.">
        <title>Thousands of microbial genomes shed light on interconnected biogeochemical processes in an aquifer system.</title>
        <authorList>
            <person name="Anantharaman K."/>
            <person name="Brown C.T."/>
            <person name="Hug L.A."/>
            <person name="Sharon I."/>
            <person name="Castelle C.J."/>
            <person name="Probst A.J."/>
            <person name="Thomas B.C."/>
            <person name="Singh A."/>
            <person name="Wilkins M.J."/>
            <person name="Karaoz U."/>
            <person name="Brodie E.L."/>
            <person name="Williams K.H."/>
            <person name="Hubbard S.S."/>
            <person name="Banfield J.F."/>
        </authorList>
    </citation>
    <scope>NUCLEOTIDE SEQUENCE [LARGE SCALE GENOMIC DNA]</scope>
</reference>
<feature type="transmembrane region" description="Helical" evidence="1">
    <location>
        <begin position="16"/>
        <end position="36"/>
    </location>
</feature>
<dbReference type="EMBL" id="MGGE01000024">
    <property type="protein sequence ID" value="OGM21157.1"/>
    <property type="molecule type" value="Genomic_DNA"/>
</dbReference>
<evidence type="ECO:0000313" key="2">
    <source>
        <dbReference type="EMBL" id="OGM21157.1"/>
    </source>
</evidence>
<proteinExistence type="predicted"/>
<keyword evidence="1" id="KW-0812">Transmembrane</keyword>
<dbReference type="Proteomes" id="UP000178419">
    <property type="component" value="Unassembled WGS sequence"/>
</dbReference>
<evidence type="ECO:0000313" key="3">
    <source>
        <dbReference type="Proteomes" id="UP000178419"/>
    </source>
</evidence>
<sequence>MESLIAQNPTPIGNPLSGIGTIGLVGGAGGAVGILAQILSTTIGVLTVIGALYFMFVLITGALGIISSGGDKAAYESARRRITTGAIGFVAVIAAMFLFDLIATLLGLPDILDLQSMINAIRIP</sequence>
<keyword evidence="1" id="KW-1133">Transmembrane helix</keyword>
<feature type="transmembrane region" description="Helical" evidence="1">
    <location>
        <begin position="43"/>
        <end position="66"/>
    </location>
</feature>
<dbReference type="AlphaFoldDB" id="A0A1F7Y1G4"/>
<organism evidence="2 3">
    <name type="scientific">Candidatus Woesebacteria bacterium RIFCSPHIGHO2_01_FULL_38_9</name>
    <dbReference type="NCBI Taxonomy" id="1802492"/>
    <lineage>
        <taxon>Bacteria</taxon>
        <taxon>Candidatus Woeseibacteriota</taxon>
    </lineage>
</organism>
<accession>A0A1F7Y1G4</accession>